<organism evidence="2 3">
    <name type="scientific">Candidatus Kaiserbacteria bacterium GW2011_GWC2_49_12</name>
    <dbReference type="NCBI Taxonomy" id="1618675"/>
    <lineage>
        <taxon>Bacteria</taxon>
        <taxon>Candidatus Kaiseribacteriota</taxon>
    </lineage>
</organism>
<protein>
    <recommendedName>
        <fullName evidence="1">HD domain-containing protein</fullName>
    </recommendedName>
</protein>
<proteinExistence type="predicted"/>
<evidence type="ECO:0000313" key="2">
    <source>
        <dbReference type="EMBL" id="KKW08121.1"/>
    </source>
</evidence>
<comment type="caution">
    <text evidence="2">The sequence shown here is derived from an EMBL/GenBank/DDBJ whole genome shotgun (WGS) entry which is preliminary data.</text>
</comment>
<sequence length="235" mass="26619">MRGQERLTNPDKNETRKTRYFSDFALRHMKEMRVLAKGGALGKENAEWRNVSEHCLAETVGADILAEALGADREKVVTAVLLHDWNKRTEIETMTQHGAEEGYKEVTANGERLLRDYGVPEDVVTLSQSNILKSANRNDWLNLPIEAKIVYFIDVITSGTKFVGFEERLRLAAQKPNTVELSEGFRSTYGGKSLLQVQAEASPLIQKGLEDLLHLEPGTLIDFIMRKLEERIQTY</sequence>
<dbReference type="InterPro" id="IPR006674">
    <property type="entry name" value="HD_domain"/>
</dbReference>
<accession>A0A0G1VNU3</accession>
<dbReference type="Pfam" id="PF01966">
    <property type="entry name" value="HD"/>
    <property type="match status" value="1"/>
</dbReference>
<evidence type="ECO:0000313" key="3">
    <source>
        <dbReference type="Proteomes" id="UP000034589"/>
    </source>
</evidence>
<dbReference type="EMBL" id="LCPV01000001">
    <property type="protein sequence ID" value="KKW08121.1"/>
    <property type="molecule type" value="Genomic_DNA"/>
</dbReference>
<dbReference type="SUPFAM" id="SSF109604">
    <property type="entry name" value="HD-domain/PDEase-like"/>
    <property type="match status" value="1"/>
</dbReference>
<gene>
    <name evidence="2" type="ORF">UY39_C0001G0001</name>
</gene>
<name>A0A0G1VNU3_9BACT</name>
<evidence type="ECO:0000259" key="1">
    <source>
        <dbReference type="Pfam" id="PF01966"/>
    </source>
</evidence>
<dbReference type="Proteomes" id="UP000034589">
    <property type="component" value="Unassembled WGS sequence"/>
</dbReference>
<dbReference type="Gene3D" id="1.10.3210.10">
    <property type="entry name" value="Hypothetical protein af1432"/>
    <property type="match status" value="1"/>
</dbReference>
<reference evidence="2 3" key="1">
    <citation type="journal article" date="2015" name="Nature">
        <title>rRNA introns, odd ribosomes, and small enigmatic genomes across a large radiation of phyla.</title>
        <authorList>
            <person name="Brown C.T."/>
            <person name="Hug L.A."/>
            <person name="Thomas B.C."/>
            <person name="Sharon I."/>
            <person name="Castelle C.J."/>
            <person name="Singh A."/>
            <person name="Wilkins M.J."/>
            <person name="Williams K.H."/>
            <person name="Banfield J.F."/>
        </authorList>
    </citation>
    <scope>NUCLEOTIDE SEQUENCE [LARGE SCALE GENOMIC DNA]</scope>
</reference>
<dbReference type="AlphaFoldDB" id="A0A0G1VNU3"/>
<feature type="domain" description="HD" evidence="1">
    <location>
        <begin position="52"/>
        <end position="156"/>
    </location>
</feature>